<dbReference type="EMBL" id="JBHUJD010000009">
    <property type="protein sequence ID" value="MFD2310470.1"/>
    <property type="molecule type" value="Genomic_DNA"/>
</dbReference>
<organism evidence="4 5">
    <name type="scientific">Microbulbifer halophilus</name>
    <dbReference type="NCBI Taxonomy" id="453963"/>
    <lineage>
        <taxon>Bacteria</taxon>
        <taxon>Pseudomonadati</taxon>
        <taxon>Pseudomonadota</taxon>
        <taxon>Gammaproteobacteria</taxon>
        <taxon>Cellvibrionales</taxon>
        <taxon>Microbulbiferaceae</taxon>
        <taxon>Microbulbifer</taxon>
    </lineage>
</organism>
<keyword evidence="1" id="KW-0175">Coiled coil</keyword>
<dbReference type="CDD" id="cd18808">
    <property type="entry name" value="SF1_C_Upf1"/>
    <property type="match status" value="1"/>
</dbReference>
<dbReference type="Pfam" id="PF13087">
    <property type="entry name" value="AAA_12"/>
    <property type="match status" value="1"/>
</dbReference>
<keyword evidence="4" id="KW-0547">Nucleotide-binding</keyword>
<dbReference type="Pfam" id="PF13086">
    <property type="entry name" value="AAA_11"/>
    <property type="match status" value="1"/>
</dbReference>
<dbReference type="InterPro" id="IPR045055">
    <property type="entry name" value="DNA2/NAM7-like"/>
</dbReference>
<keyword evidence="4" id="KW-0378">Hydrolase</keyword>
<dbReference type="RefSeq" id="WP_265722101.1">
    <property type="nucleotide sequence ID" value="NZ_JAPIVK010000018.1"/>
</dbReference>
<keyword evidence="5" id="KW-1185">Reference proteome</keyword>
<comment type="caution">
    <text evidence="4">The sequence shown here is derived from an EMBL/GenBank/DDBJ whole genome shotgun (WGS) entry which is preliminary data.</text>
</comment>
<sequence>MKPSTLIEYFRRCYRADSYDLSISNIEKIRGDRRLFIADEDALASGSLPRIPLVDASAAELLEQADSYRREKRLVYGCFIVTGRVAGSGFGGRRKLCAPLIYAPATLYRDEDIFLEVDASDVRANLPLLRLLLKPDVDSSVVDSFPTPQWPLGSSQITAMGQWLRQYTQLQEIEELGRWPRLQGADAVAERARTQGLRLTSACSLVLADRSKSVRGVLHELTRLAEDENYSAPLGLLLGQGTGGTAAGASAPEMLPESLSEAQVRALHNAARQPLSLVSGPPGTGKSFTIAAMAIDRMLHGESVLVVSRTPQAIDVVSGKLKTDYGLDAGYVHAGERGFLHSLKAHLDSLLKEGVEPPREAADDLRAELKQTRRQLRRAERRFARALRAARRLGSDRLPAWLADIVGALYRPLLDNDSLWGFQNSIGNSRRRFERRAATYLNACRLERLAALLDRERGNLSLFNQALRARTSRRQAERFGKTNFDVILQAYPIWLVGLDEVSRVFPFDRQMFDLVIFDESTQCDIASALPALQRAKRAVVVGDGKQLRHVSFLSAKRQERLWRNCELQGELPPRYSYRDQSLLDLVSDAIGSQRAVTLLDEHYRSRPELIAFSNRHFYGARLKVMQARPGASDTAALEFRRVDGRRSASGRNAVERDAVLEALQRHIDRYRASPVKPSVGVLSPYRDQAEYLDGAIRKAFSSQELADFCVRVATPYGFQGEERDLMLLSLSIDRDTIRAAAYLNRPDMFNVAVTRAKERQLVIHSIDGGDLPPDNLLGRYLSFEHGGGDSGDQRDFLCRFAAEVSEALAEDGVNTWIGFTVAG</sequence>
<dbReference type="InterPro" id="IPR041677">
    <property type="entry name" value="DNA2/NAM7_AAA_11"/>
</dbReference>
<dbReference type="InterPro" id="IPR027417">
    <property type="entry name" value="P-loop_NTPase"/>
</dbReference>
<evidence type="ECO:0000313" key="5">
    <source>
        <dbReference type="Proteomes" id="UP001597425"/>
    </source>
</evidence>
<evidence type="ECO:0000259" key="3">
    <source>
        <dbReference type="Pfam" id="PF13087"/>
    </source>
</evidence>
<keyword evidence="4" id="KW-0347">Helicase</keyword>
<evidence type="ECO:0000256" key="1">
    <source>
        <dbReference type="SAM" id="Coils"/>
    </source>
</evidence>
<keyword evidence="4" id="KW-0067">ATP-binding</keyword>
<feature type="coiled-coil region" evidence="1">
    <location>
        <begin position="359"/>
        <end position="389"/>
    </location>
</feature>
<dbReference type="GO" id="GO:0016787">
    <property type="term" value="F:hydrolase activity"/>
    <property type="evidence" value="ECO:0007669"/>
    <property type="project" value="UniProtKB-KW"/>
</dbReference>
<dbReference type="EC" id="3.6.4.-" evidence="4"/>
<reference evidence="5" key="1">
    <citation type="journal article" date="2019" name="Int. J. Syst. Evol. Microbiol.">
        <title>The Global Catalogue of Microorganisms (GCM) 10K type strain sequencing project: providing services to taxonomists for standard genome sequencing and annotation.</title>
        <authorList>
            <consortium name="The Broad Institute Genomics Platform"/>
            <consortium name="The Broad Institute Genome Sequencing Center for Infectious Disease"/>
            <person name="Wu L."/>
            <person name="Ma J."/>
        </authorList>
    </citation>
    <scope>NUCLEOTIDE SEQUENCE [LARGE SCALE GENOMIC DNA]</scope>
    <source>
        <strain evidence="5">KCTC 12848</strain>
    </source>
</reference>
<dbReference type="PANTHER" id="PTHR10887">
    <property type="entry name" value="DNA2/NAM7 HELICASE FAMILY"/>
    <property type="match status" value="1"/>
</dbReference>
<dbReference type="SUPFAM" id="SSF52540">
    <property type="entry name" value="P-loop containing nucleoside triphosphate hydrolases"/>
    <property type="match status" value="1"/>
</dbReference>
<dbReference type="Proteomes" id="UP001597425">
    <property type="component" value="Unassembled WGS sequence"/>
</dbReference>
<dbReference type="InterPro" id="IPR047187">
    <property type="entry name" value="SF1_C_Upf1"/>
</dbReference>
<accession>A0ABW5ECZ6</accession>
<dbReference type="PANTHER" id="PTHR10887:SF495">
    <property type="entry name" value="HELICASE SENATAXIN ISOFORM X1-RELATED"/>
    <property type="match status" value="1"/>
</dbReference>
<proteinExistence type="predicted"/>
<evidence type="ECO:0000313" key="4">
    <source>
        <dbReference type="EMBL" id="MFD2310470.1"/>
    </source>
</evidence>
<feature type="domain" description="DNA2/NAM7 helicase helicase" evidence="2">
    <location>
        <begin position="259"/>
        <end position="548"/>
    </location>
</feature>
<feature type="domain" description="DNA2/NAM7 helicase-like C-terminal" evidence="3">
    <location>
        <begin position="579"/>
        <end position="763"/>
    </location>
</feature>
<dbReference type="Gene3D" id="3.40.50.300">
    <property type="entry name" value="P-loop containing nucleotide triphosphate hydrolases"/>
    <property type="match status" value="2"/>
</dbReference>
<name>A0ABW5ECZ6_9GAMM</name>
<gene>
    <name evidence="4" type="ORF">ACFSKX_08575</name>
</gene>
<evidence type="ECO:0000259" key="2">
    <source>
        <dbReference type="Pfam" id="PF13086"/>
    </source>
</evidence>
<dbReference type="GO" id="GO:0004386">
    <property type="term" value="F:helicase activity"/>
    <property type="evidence" value="ECO:0007669"/>
    <property type="project" value="UniProtKB-KW"/>
</dbReference>
<dbReference type="InterPro" id="IPR041679">
    <property type="entry name" value="DNA2/NAM7-like_C"/>
</dbReference>
<protein>
    <submittedName>
        <fullName evidence="4">DEAD/DEAH box helicase</fullName>
        <ecNumber evidence="4">3.6.4.-</ecNumber>
    </submittedName>
</protein>